<evidence type="ECO:0000313" key="1">
    <source>
        <dbReference type="EMBL" id="NER28870.1"/>
    </source>
</evidence>
<dbReference type="AlphaFoldDB" id="A0A6B3NBA8"/>
<reference evidence="1" key="1">
    <citation type="submission" date="2019-11" db="EMBL/GenBank/DDBJ databases">
        <title>Genomic insights into an expanded diversity of filamentous marine cyanobacteria reveals the extraordinary biosynthetic potential of Moorea and Okeania.</title>
        <authorList>
            <person name="Ferreira Leao T."/>
            <person name="Wang M."/>
            <person name="Moss N."/>
            <person name="Da Silva R."/>
            <person name="Sanders J."/>
            <person name="Nurk S."/>
            <person name="Gurevich A."/>
            <person name="Humphrey G."/>
            <person name="Reher R."/>
            <person name="Zhu Q."/>
            <person name="Belda-Ferre P."/>
            <person name="Glukhov E."/>
            <person name="Rex R."/>
            <person name="Dorrestein P.C."/>
            <person name="Knight R."/>
            <person name="Pevzner P."/>
            <person name="Gerwick W.H."/>
            <person name="Gerwick L."/>
        </authorList>
    </citation>
    <scope>NUCLEOTIDE SEQUENCE</scope>
    <source>
        <strain evidence="1">SIO1C4</strain>
    </source>
</reference>
<organism evidence="1">
    <name type="scientific">Symploca sp. SIO1C4</name>
    <dbReference type="NCBI Taxonomy" id="2607765"/>
    <lineage>
        <taxon>Bacteria</taxon>
        <taxon>Bacillati</taxon>
        <taxon>Cyanobacteriota</taxon>
        <taxon>Cyanophyceae</taxon>
        <taxon>Coleofasciculales</taxon>
        <taxon>Coleofasciculaceae</taxon>
        <taxon>Symploca</taxon>
    </lineage>
</organism>
<protein>
    <submittedName>
        <fullName evidence="1">Uncharacterized protein</fullName>
    </submittedName>
</protein>
<gene>
    <name evidence="1" type="ORF">F6J89_14840</name>
</gene>
<proteinExistence type="predicted"/>
<dbReference type="EMBL" id="JAAHFQ010000272">
    <property type="protein sequence ID" value="NER28870.1"/>
    <property type="molecule type" value="Genomic_DNA"/>
</dbReference>
<name>A0A6B3NBA8_9CYAN</name>
<sequence length="68" mass="7886">MDFLNYFTSPVHFKTGEPLNWLSLPVVDKLWNNQRADKGGFIQEATGWKPSILQPFVYLRALTNFLTL</sequence>
<comment type="caution">
    <text evidence="1">The sequence shown here is derived from an EMBL/GenBank/DDBJ whole genome shotgun (WGS) entry which is preliminary data.</text>
</comment>
<accession>A0A6B3NBA8</accession>